<evidence type="ECO:0000259" key="8">
    <source>
        <dbReference type="PROSITE" id="PS51935"/>
    </source>
</evidence>
<dbReference type="PANTHER" id="PTHR47359">
    <property type="entry name" value="PEPTIDOGLYCAN DL-ENDOPEPTIDASE CWLO"/>
    <property type="match status" value="1"/>
</dbReference>
<evidence type="ECO:0000256" key="7">
    <source>
        <dbReference type="SAM" id="SignalP"/>
    </source>
</evidence>
<evidence type="ECO:0000313" key="10">
    <source>
        <dbReference type="Proteomes" id="UP000095488"/>
    </source>
</evidence>
<feature type="coiled-coil region" evidence="6">
    <location>
        <begin position="152"/>
        <end position="207"/>
    </location>
</feature>
<evidence type="ECO:0000256" key="3">
    <source>
        <dbReference type="ARBA" id="ARBA00022729"/>
    </source>
</evidence>
<feature type="chain" id="PRO_5045824198" evidence="7">
    <location>
        <begin position="25"/>
        <end position="442"/>
    </location>
</feature>
<evidence type="ECO:0000256" key="4">
    <source>
        <dbReference type="ARBA" id="ARBA00022801"/>
    </source>
</evidence>
<name>A0ABP2AWC0_SARVE</name>
<feature type="domain" description="NlpC/P60" evidence="8">
    <location>
        <begin position="325"/>
        <end position="442"/>
    </location>
</feature>
<dbReference type="Proteomes" id="UP000095488">
    <property type="component" value="Unassembled WGS sequence"/>
</dbReference>
<gene>
    <name evidence="9" type="primary">iap_4</name>
    <name evidence="9" type="ORF">ERS852473_02241</name>
</gene>
<proteinExistence type="inferred from homology"/>
<dbReference type="InterPro" id="IPR057309">
    <property type="entry name" value="PcsB_CC"/>
</dbReference>
<evidence type="ECO:0000256" key="1">
    <source>
        <dbReference type="ARBA" id="ARBA00007074"/>
    </source>
</evidence>
<evidence type="ECO:0000256" key="2">
    <source>
        <dbReference type="ARBA" id="ARBA00022670"/>
    </source>
</evidence>
<reference evidence="9 10" key="1">
    <citation type="submission" date="2015-09" db="EMBL/GenBank/DDBJ databases">
        <authorList>
            <consortium name="Pathogen Informatics"/>
            <person name="Wu L."/>
            <person name="Ma J."/>
        </authorList>
    </citation>
    <scope>NUCLEOTIDE SEQUENCE [LARGE SCALE GENOMIC DNA]</scope>
    <source>
        <strain evidence="9 10">2789STDY5834858</strain>
    </source>
</reference>
<dbReference type="InterPro" id="IPR000064">
    <property type="entry name" value="NLP_P60_dom"/>
</dbReference>
<sequence>MKKKIISSMLAFISVFSVSINVYATPVTEEKTEAIKQSLNEYNEIENTIRELEEKIDTLTDEIEPIFFEIEKNNEEIKKLEDEIMRLDENISHITSSIKEQQEVLGERLRATYKSSFYNNYIAILLSSDDFGTLLQNINVVSKIFLLDRELIDNLNNAKQELNDNILELDEKKKSLNDINKENTEKIQELNMKKEEQQLVIDEMNQKKNSVMGYIEVLESDLVSDFLNNINDDKSIDELNNLIISLNGLKNQIKTKSVVEDINNGIQKAKSIIFNKEKELEVKVIEFSNNIDVDNSNESSKDFDVEINNDDVQTRSIIDESVSLNNNASSIVSYAYEFIGAAYVYGATGPNSFDCSGFTQYVFNKFGYSLSRTTYTQVNQGIHVDRENLQPGDLIFTRGSVQTPQHVGIYVGNGKMIHASRPGVGVIVGDIYDYVTARRIIN</sequence>
<keyword evidence="6" id="KW-0175">Coiled coil</keyword>
<keyword evidence="2" id="KW-0645">Protease</keyword>
<evidence type="ECO:0000256" key="5">
    <source>
        <dbReference type="ARBA" id="ARBA00022807"/>
    </source>
</evidence>
<feature type="coiled-coil region" evidence="6">
    <location>
        <begin position="28"/>
        <end position="97"/>
    </location>
</feature>
<dbReference type="PROSITE" id="PS51935">
    <property type="entry name" value="NLPC_P60"/>
    <property type="match status" value="1"/>
</dbReference>
<organism evidence="9 10">
    <name type="scientific">Sarcina ventriculi</name>
    <name type="common">Clostridium ventriculi</name>
    <dbReference type="NCBI Taxonomy" id="1267"/>
    <lineage>
        <taxon>Bacteria</taxon>
        <taxon>Bacillati</taxon>
        <taxon>Bacillota</taxon>
        <taxon>Clostridia</taxon>
        <taxon>Eubacteriales</taxon>
        <taxon>Clostridiaceae</taxon>
        <taxon>Sarcina</taxon>
    </lineage>
</organism>
<evidence type="ECO:0000313" key="9">
    <source>
        <dbReference type="EMBL" id="CUO22454.1"/>
    </source>
</evidence>
<dbReference type="Pfam" id="PF24568">
    <property type="entry name" value="CC_PcsB"/>
    <property type="match status" value="1"/>
</dbReference>
<keyword evidence="4 9" id="KW-0378">Hydrolase</keyword>
<dbReference type="Gene3D" id="6.10.250.3150">
    <property type="match status" value="1"/>
</dbReference>
<dbReference type="GO" id="GO:0016787">
    <property type="term" value="F:hydrolase activity"/>
    <property type="evidence" value="ECO:0007669"/>
    <property type="project" value="UniProtKB-KW"/>
</dbReference>
<keyword evidence="10" id="KW-1185">Reference proteome</keyword>
<comment type="similarity">
    <text evidence="1">Belongs to the peptidase C40 family.</text>
</comment>
<dbReference type="Gene3D" id="3.90.1720.10">
    <property type="entry name" value="endopeptidase domain like (from Nostoc punctiforme)"/>
    <property type="match status" value="1"/>
</dbReference>
<dbReference type="Pfam" id="PF00877">
    <property type="entry name" value="NLPC_P60"/>
    <property type="match status" value="1"/>
</dbReference>
<dbReference type="SUPFAM" id="SSF54001">
    <property type="entry name" value="Cysteine proteinases"/>
    <property type="match status" value="1"/>
</dbReference>
<dbReference type="EC" id="3.4.-.-" evidence="9"/>
<dbReference type="RefSeq" id="WP_055260218.1">
    <property type="nucleotide sequence ID" value="NZ_CABIXL010000011.1"/>
</dbReference>
<protein>
    <submittedName>
        <fullName evidence="9">Probable endopeptidase p60</fullName>
        <ecNumber evidence="9">3.4.-.-</ecNumber>
    </submittedName>
</protein>
<keyword evidence="3 7" id="KW-0732">Signal</keyword>
<evidence type="ECO:0000256" key="6">
    <source>
        <dbReference type="SAM" id="Coils"/>
    </source>
</evidence>
<feature type="signal peptide" evidence="7">
    <location>
        <begin position="1"/>
        <end position="24"/>
    </location>
</feature>
<comment type="caution">
    <text evidence="9">The sequence shown here is derived from an EMBL/GenBank/DDBJ whole genome shotgun (WGS) entry which is preliminary data.</text>
</comment>
<dbReference type="InterPro" id="IPR051794">
    <property type="entry name" value="PG_Endopeptidase_C40"/>
</dbReference>
<dbReference type="EMBL" id="CYZR01000011">
    <property type="protein sequence ID" value="CUO22454.1"/>
    <property type="molecule type" value="Genomic_DNA"/>
</dbReference>
<dbReference type="PANTHER" id="PTHR47359:SF3">
    <property type="entry name" value="NLP_P60 DOMAIN-CONTAINING PROTEIN-RELATED"/>
    <property type="match status" value="1"/>
</dbReference>
<keyword evidence="5" id="KW-0788">Thiol protease</keyword>
<accession>A0ABP2AWC0</accession>
<dbReference type="InterPro" id="IPR038765">
    <property type="entry name" value="Papain-like_cys_pep_sf"/>
</dbReference>